<reference evidence="3 4" key="1">
    <citation type="journal article" date="2021" name="Arch. Microbiol.">
        <title>Myceligenerans indicum sp. nov., an actinobacterium isolated from mangrove sediment of Sundarbans, India.</title>
        <authorList>
            <person name="Asha K."/>
            <person name="Bhadury P."/>
        </authorList>
    </citation>
    <scope>NUCLEOTIDE SEQUENCE [LARGE SCALE GENOMIC DNA]</scope>
    <source>
        <strain evidence="3 4">I2</strain>
    </source>
</reference>
<evidence type="ECO:0000313" key="4">
    <source>
        <dbReference type="Proteomes" id="UP000675409"/>
    </source>
</evidence>
<keyword evidence="1" id="KW-0812">Transmembrane</keyword>
<keyword evidence="1" id="KW-0472">Membrane</keyword>
<dbReference type="InterPro" id="IPR025698">
    <property type="entry name" value="2TM_dom"/>
</dbReference>
<keyword evidence="1" id="KW-1133">Transmembrane helix</keyword>
<feature type="transmembrane region" description="Helical" evidence="1">
    <location>
        <begin position="20"/>
        <end position="41"/>
    </location>
</feature>
<evidence type="ECO:0000256" key="1">
    <source>
        <dbReference type="SAM" id="Phobius"/>
    </source>
</evidence>
<evidence type="ECO:0000259" key="2">
    <source>
        <dbReference type="Pfam" id="PF13239"/>
    </source>
</evidence>
<dbReference type="RefSeq" id="WP_201850701.1">
    <property type="nucleotide sequence ID" value="NZ_JABBYC010000060.1"/>
</dbReference>
<comment type="caution">
    <text evidence="3">The sequence shown here is derived from an EMBL/GenBank/DDBJ whole genome shotgun (WGS) entry which is preliminary data.</text>
</comment>
<gene>
    <name evidence="3" type="ORF">HGK34_19910</name>
</gene>
<proteinExistence type="predicted"/>
<keyword evidence="4" id="KW-1185">Reference proteome</keyword>
<dbReference type="Proteomes" id="UP000675409">
    <property type="component" value="Unassembled WGS sequence"/>
</dbReference>
<protein>
    <submittedName>
        <fullName evidence="3">2TM domain-containing protein</fullName>
    </submittedName>
</protein>
<dbReference type="EMBL" id="JABBYC010000060">
    <property type="protein sequence ID" value="MBL0888514.1"/>
    <property type="molecule type" value="Genomic_DNA"/>
</dbReference>
<dbReference type="Pfam" id="PF13239">
    <property type="entry name" value="2TM"/>
    <property type="match status" value="1"/>
</dbReference>
<name>A0ABS1LR03_9MICO</name>
<feature type="domain" description="2TM" evidence="2">
    <location>
        <begin position="10"/>
        <end position="85"/>
    </location>
</feature>
<feature type="transmembrane region" description="Helical" evidence="1">
    <location>
        <begin position="47"/>
        <end position="69"/>
    </location>
</feature>
<organism evidence="3 4">
    <name type="scientific">Myceligenerans indicum</name>
    <dbReference type="NCBI Taxonomy" id="2593663"/>
    <lineage>
        <taxon>Bacteria</taxon>
        <taxon>Bacillati</taxon>
        <taxon>Actinomycetota</taxon>
        <taxon>Actinomycetes</taxon>
        <taxon>Micrococcales</taxon>
        <taxon>Promicromonosporaceae</taxon>
        <taxon>Myceligenerans</taxon>
    </lineage>
</organism>
<evidence type="ECO:0000313" key="3">
    <source>
        <dbReference type="EMBL" id="MBL0888514.1"/>
    </source>
</evidence>
<sequence>MSTEAQLERRARALVIAKTVYKAVVAFWALAIAGMVLIWVLTTPGGYFWPVWPALGMGIAALAWGLALYGRFPFRVRPEDVEREMERLRRDNR</sequence>
<accession>A0ABS1LR03</accession>